<dbReference type="EMBL" id="BALE01000048">
    <property type="protein sequence ID" value="GAN55419.1"/>
    <property type="molecule type" value="Genomic_DNA"/>
</dbReference>
<dbReference type="Gene3D" id="3.30.70.100">
    <property type="match status" value="1"/>
</dbReference>
<dbReference type="PANTHER" id="PTHR46594">
    <property type="entry name" value="P-TYPE CATION-TRANSPORTING ATPASE"/>
    <property type="match status" value="1"/>
</dbReference>
<dbReference type="STRING" id="1231623.Tasa_048_044"/>
<evidence type="ECO:0000256" key="1">
    <source>
        <dbReference type="ARBA" id="ARBA00022723"/>
    </source>
</evidence>
<comment type="caution">
    <text evidence="3">The sequence shown here is derived from an EMBL/GenBank/DDBJ whole genome shotgun (WGS) entry which is preliminary data.</text>
</comment>
<dbReference type="Pfam" id="PF00403">
    <property type="entry name" value="HMA"/>
    <property type="match status" value="1"/>
</dbReference>
<dbReference type="RefSeq" id="WP_048850554.1">
    <property type="nucleotide sequence ID" value="NZ_BALE01000048.1"/>
</dbReference>
<protein>
    <submittedName>
        <fullName evidence="3">Heavy metal translocating P-type ATPase</fullName>
    </submittedName>
</protein>
<name>A0A0D6MP21_9PROT</name>
<keyword evidence="4" id="KW-1185">Reference proteome</keyword>
<sequence length="69" mass="7094">MTDTTLHIDGMHCDGCASSVARALKAVPGVDVADVNLATGTATIRHDATRAPLGSLRTAIEDAGFDVRS</sequence>
<dbReference type="PROSITE" id="PS01047">
    <property type="entry name" value="HMA_1"/>
    <property type="match status" value="1"/>
</dbReference>
<dbReference type="CDD" id="cd00371">
    <property type="entry name" value="HMA"/>
    <property type="match status" value="1"/>
</dbReference>
<keyword evidence="1" id="KW-0479">Metal-binding</keyword>
<dbReference type="PROSITE" id="PS50846">
    <property type="entry name" value="HMA_2"/>
    <property type="match status" value="1"/>
</dbReference>
<proteinExistence type="predicted"/>
<dbReference type="SUPFAM" id="SSF55008">
    <property type="entry name" value="HMA, heavy metal-associated domain"/>
    <property type="match status" value="1"/>
</dbReference>
<dbReference type="InterPro" id="IPR036163">
    <property type="entry name" value="HMA_dom_sf"/>
</dbReference>
<accession>A0A0D6MP21</accession>
<feature type="domain" description="HMA" evidence="2">
    <location>
        <begin position="2"/>
        <end position="68"/>
    </location>
</feature>
<evidence type="ECO:0000313" key="4">
    <source>
        <dbReference type="Proteomes" id="UP000032679"/>
    </source>
</evidence>
<dbReference type="PANTHER" id="PTHR46594:SF4">
    <property type="entry name" value="P-TYPE CATION-TRANSPORTING ATPASE"/>
    <property type="match status" value="1"/>
</dbReference>
<dbReference type="AlphaFoldDB" id="A0A0D6MP21"/>
<dbReference type="GO" id="GO:0046872">
    <property type="term" value="F:metal ion binding"/>
    <property type="evidence" value="ECO:0007669"/>
    <property type="project" value="UniProtKB-KW"/>
</dbReference>
<dbReference type="InterPro" id="IPR017969">
    <property type="entry name" value="Heavy-metal-associated_CS"/>
</dbReference>
<evidence type="ECO:0000259" key="2">
    <source>
        <dbReference type="PROSITE" id="PS50846"/>
    </source>
</evidence>
<reference evidence="3 4" key="1">
    <citation type="submission" date="2012-10" db="EMBL/GenBank/DDBJ databases">
        <title>Genome sequencing of Tanticharoenia sakaeratensis NBRC 103193.</title>
        <authorList>
            <person name="Azuma Y."/>
            <person name="Hadano H."/>
            <person name="Hirakawa H."/>
            <person name="Matsushita K."/>
        </authorList>
    </citation>
    <scope>NUCLEOTIDE SEQUENCE [LARGE SCALE GENOMIC DNA]</scope>
    <source>
        <strain evidence="3 4">NBRC 103193</strain>
    </source>
</reference>
<dbReference type="FunFam" id="3.30.70.100:FF:000005">
    <property type="entry name" value="Copper-exporting P-type ATPase A"/>
    <property type="match status" value="1"/>
</dbReference>
<dbReference type="InterPro" id="IPR006121">
    <property type="entry name" value="HMA_dom"/>
</dbReference>
<dbReference type="Proteomes" id="UP000032679">
    <property type="component" value="Unassembled WGS sequence"/>
</dbReference>
<evidence type="ECO:0000313" key="3">
    <source>
        <dbReference type="EMBL" id="GAN55419.1"/>
    </source>
</evidence>
<organism evidence="3 4">
    <name type="scientific">Tanticharoenia sakaeratensis NBRC 103193</name>
    <dbReference type="NCBI Taxonomy" id="1231623"/>
    <lineage>
        <taxon>Bacteria</taxon>
        <taxon>Pseudomonadati</taxon>
        <taxon>Pseudomonadota</taxon>
        <taxon>Alphaproteobacteria</taxon>
        <taxon>Acetobacterales</taxon>
        <taxon>Acetobacteraceae</taxon>
        <taxon>Tanticharoenia</taxon>
    </lineage>
</organism>
<dbReference type="OrthoDB" id="9801832at2"/>
<gene>
    <name evidence="3" type="ORF">Tasa_048_044</name>
</gene>